<dbReference type="RefSeq" id="WP_162831253.1">
    <property type="nucleotide sequence ID" value="NZ_CP091196.1"/>
</dbReference>
<name>A0ABY4NXM9_9PSEU</name>
<gene>
    <name evidence="2" type="ORF">L1857_19245</name>
</gene>
<organism evidence="2 3">
    <name type="scientific">Amycolatopsis thermalba</name>
    <dbReference type="NCBI Taxonomy" id="944492"/>
    <lineage>
        <taxon>Bacteria</taxon>
        <taxon>Bacillati</taxon>
        <taxon>Actinomycetota</taxon>
        <taxon>Actinomycetes</taxon>
        <taxon>Pseudonocardiales</taxon>
        <taxon>Pseudonocardiaceae</taxon>
        <taxon>Amycolatopsis</taxon>
    </lineage>
</organism>
<evidence type="ECO:0000256" key="1">
    <source>
        <dbReference type="SAM" id="MobiDB-lite"/>
    </source>
</evidence>
<evidence type="ECO:0000313" key="2">
    <source>
        <dbReference type="EMBL" id="UQS24801.1"/>
    </source>
</evidence>
<sequence length="206" mass="21642">MVVLDGPSARASTGRVSLVLATHHTVVAAAQHLAVRCHAPIVSPDRRYVSPGSLHLWLRPELALILTGPDARQEVVLRGLQLRDVADTEHPVLVDVFARPSGSGVLLGVTDGEGATVELCGGPRVVRAPAPTAAVLDGITRTVAPGTYRIDLAHPPLYRLHAEPVARPETGCTPCPSPPSPSPATERADYSWGSDSGRLRRPGPGP</sequence>
<keyword evidence="3" id="KW-1185">Reference proteome</keyword>
<protein>
    <submittedName>
        <fullName evidence="2">Uncharacterized protein</fullName>
    </submittedName>
</protein>
<evidence type="ECO:0000313" key="3">
    <source>
        <dbReference type="Proteomes" id="UP000830158"/>
    </source>
</evidence>
<dbReference type="EMBL" id="CP091196">
    <property type="protein sequence ID" value="UQS24801.1"/>
    <property type="molecule type" value="Genomic_DNA"/>
</dbReference>
<dbReference type="Proteomes" id="UP000830158">
    <property type="component" value="Chromosome"/>
</dbReference>
<accession>A0ABY4NXM9</accession>
<proteinExistence type="predicted"/>
<reference evidence="2" key="1">
    <citation type="submission" date="2022-01" db="EMBL/GenBank/DDBJ databases">
        <title>PSI-footprinting approach for the identification of protein synthesis inhibitor producers.</title>
        <authorList>
            <person name="Handel F."/>
            <person name="Kulik A."/>
            <person name="Wex K.W."/>
            <person name="Berscheid A."/>
            <person name="Saur J.S."/>
            <person name="Winkler A."/>
            <person name="Wibberg D."/>
            <person name="Kalinowski J."/>
            <person name="Broetz-Oesterhelt H."/>
            <person name="Mast Y."/>
        </authorList>
    </citation>
    <scope>NUCLEOTIDE SEQUENCE</scope>
    <source>
        <strain evidence="2">KNN 49.3e</strain>
    </source>
</reference>
<feature type="region of interest" description="Disordered" evidence="1">
    <location>
        <begin position="167"/>
        <end position="206"/>
    </location>
</feature>